<sequence>MEDMNETAERILREADTIAVVGLSRDPAKEAHSVPAAMQAAGFRIIPVNPVADTLLGERVHRSLADIPEPVDVVDVFRPSEQAAEVAREAAAIGAKALWLQQGITSAEARAIAEEAGMDYVEDRCMAVVRAVAGIRKERR</sequence>
<dbReference type="AlphaFoldDB" id="A0A2T0LYE5"/>
<evidence type="ECO:0000313" key="3">
    <source>
        <dbReference type="Proteomes" id="UP000238362"/>
    </source>
</evidence>
<evidence type="ECO:0000313" key="2">
    <source>
        <dbReference type="EMBL" id="PRX49145.1"/>
    </source>
</evidence>
<dbReference type="PANTHER" id="PTHR33303">
    <property type="entry name" value="CYTOPLASMIC PROTEIN-RELATED"/>
    <property type="match status" value="1"/>
</dbReference>
<dbReference type="InterPro" id="IPR003781">
    <property type="entry name" value="CoA-bd"/>
</dbReference>
<feature type="domain" description="CoA-binding" evidence="1">
    <location>
        <begin position="12"/>
        <end position="104"/>
    </location>
</feature>
<accession>A0A2T0LYE5</accession>
<gene>
    <name evidence="2" type="ORF">B0I33_103178</name>
</gene>
<dbReference type="PANTHER" id="PTHR33303:SF2">
    <property type="entry name" value="COA-BINDING DOMAIN-CONTAINING PROTEIN"/>
    <property type="match status" value="1"/>
</dbReference>
<dbReference type="SUPFAM" id="SSF51735">
    <property type="entry name" value="NAD(P)-binding Rossmann-fold domains"/>
    <property type="match status" value="1"/>
</dbReference>
<dbReference type="SMART" id="SM00881">
    <property type="entry name" value="CoA_binding"/>
    <property type="match status" value="1"/>
</dbReference>
<protein>
    <recommendedName>
        <fullName evidence="1">CoA-binding domain-containing protein</fullName>
    </recommendedName>
</protein>
<dbReference type="Proteomes" id="UP000238362">
    <property type="component" value="Unassembled WGS sequence"/>
</dbReference>
<organism evidence="2 3">
    <name type="scientific">Prauserella shujinwangii</name>
    <dbReference type="NCBI Taxonomy" id="1453103"/>
    <lineage>
        <taxon>Bacteria</taxon>
        <taxon>Bacillati</taxon>
        <taxon>Actinomycetota</taxon>
        <taxon>Actinomycetes</taxon>
        <taxon>Pseudonocardiales</taxon>
        <taxon>Pseudonocardiaceae</taxon>
        <taxon>Prauserella</taxon>
    </lineage>
</organism>
<comment type="caution">
    <text evidence="2">The sequence shown here is derived from an EMBL/GenBank/DDBJ whole genome shotgun (WGS) entry which is preliminary data.</text>
</comment>
<dbReference type="EMBL" id="PVNH01000003">
    <property type="protein sequence ID" value="PRX49145.1"/>
    <property type="molecule type" value="Genomic_DNA"/>
</dbReference>
<keyword evidence="3" id="KW-1185">Reference proteome</keyword>
<name>A0A2T0LYE5_9PSEU</name>
<evidence type="ECO:0000259" key="1">
    <source>
        <dbReference type="SMART" id="SM00881"/>
    </source>
</evidence>
<dbReference type="Gene3D" id="3.40.50.720">
    <property type="entry name" value="NAD(P)-binding Rossmann-like Domain"/>
    <property type="match status" value="1"/>
</dbReference>
<reference evidence="2 3" key="1">
    <citation type="submission" date="2018-03" db="EMBL/GenBank/DDBJ databases">
        <title>Genomic Encyclopedia of Type Strains, Phase III (KMG-III): the genomes of soil and plant-associated and newly described type strains.</title>
        <authorList>
            <person name="Whitman W."/>
        </authorList>
    </citation>
    <scope>NUCLEOTIDE SEQUENCE [LARGE SCALE GENOMIC DNA]</scope>
    <source>
        <strain evidence="2 3">CGMCC 4.7125</strain>
    </source>
</reference>
<proteinExistence type="predicted"/>
<dbReference type="Pfam" id="PF13380">
    <property type="entry name" value="CoA_binding_2"/>
    <property type="match status" value="1"/>
</dbReference>
<dbReference type="InterPro" id="IPR036291">
    <property type="entry name" value="NAD(P)-bd_dom_sf"/>
</dbReference>